<reference evidence="3" key="1">
    <citation type="submission" date="2021-01" db="EMBL/GenBank/DDBJ databases">
        <title>Whole genome shotgun sequence of Rugosimonospora africana NBRC 104875.</title>
        <authorList>
            <person name="Komaki H."/>
            <person name="Tamura T."/>
        </authorList>
    </citation>
    <scope>NUCLEOTIDE SEQUENCE</scope>
    <source>
        <strain evidence="3">NBRC 104875</strain>
    </source>
</reference>
<feature type="region of interest" description="Disordered" evidence="1">
    <location>
        <begin position="45"/>
        <end position="65"/>
    </location>
</feature>
<dbReference type="Proteomes" id="UP000642748">
    <property type="component" value="Unassembled WGS sequence"/>
</dbReference>
<sequence length="515" mass="54882">MRVALIREGTSPYRDGAIGTWCQRLATGLSEYRFHLVTVLDATARRPRGRSEPPAPADQSTPDGMTTTTVWLASRPLVPDWGPAARRRRRAGTHAAVLLCRGMLEDGQHSAAMFRSGLRGLAVIAADGTHPLGGVPLAPILLDAWRAGAGPATTVARLTGRSPGTGLPWPALRDAQVTARVLERAVRALCVPVPGVDLCHAANGGLATLVALAEKWRRGVPYVLTEHDLYLHAPLIGQSAGRPAVRALLLRFLRALTRLGYAEADAIALPTDRTRRWAMRHGAEREVLRVVPPGVDPREHPQLRDEPADPAVVWFGPEDELPLILAAFGTLRGTVPDARLIVAGPERSLPPGERVTFTGSVTDRRELYPAARVVVISGRCDGMPYPLIESMLRGRATVCTDNGGLAAMAGMGALVVPPADPDRLAAACANLLTDARLRREYGTAARHRARTLFSLGAMLDGFRTEYGRVLAQRPTPSAPDAPSQTGRPTGLGRGAAPDAPSQTSHSVAARDGVLA</sequence>
<dbReference type="PANTHER" id="PTHR12526:SF636">
    <property type="entry name" value="BLL3647 PROTEIN"/>
    <property type="match status" value="1"/>
</dbReference>
<feature type="domain" description="DUF3492" evidence="2">
    <location>
        <begin position="1"/>
        <end position="41"/>
    </location>
</feature>
<feature type="region of interest" description="Disordered" evidence="1">
    <location>
        <begin position="472"/>
        <end position="515"/>
    </location>
</feature>
<feature type="domain" description="DUF3492" evidence="2">
    <location>
        <begin position="170"/>
        <end position="285"/>
    </location>
</feature>
<dbReference type="AlphaFoldDB" id="A0A8J3QM61"/>
<evidence type="ECO:0000313" key="4">
    <source>
        <dbReference type="Proteomes" id="UP000642748"/>
    </source>
</evidence>
<dbReference type="Gene3D" id="3.40.50.2000">
    <property type="entry name" value="Glycogen Phosphorylase B"/>
    <property type="match status" value="2"/>
</dbReference>
<dbReference type="SUPFAM" id="SSF53756">
    <property type="entry name" value="UDP-Glycosyltransferase/glycogen phosphorylase"/>
    <property type="match status" value="1"/>
</dbReference>
<dbReference type="InterPro" id="IPR022622">
    <property type="entry name" value="DUF3492"/>
</dbReference>
<organism evidence="3 4">
    <name type="scientific">Rugosimonospora africana</name>
    <dbReference type="NCBI Taxonomy" id="556532"/>
    <lineage>
        <taxon>Bacteria</taxon>
        <taxon>Bacillati</taxon>
        <taxon>Actinomycetota</taxon>
        <taxon>Actinomycetes</taxon>
        <taxon>Micromonosporales</taxon>
        <taxon>Micromonosporaceae</taxon>
        <taxon>Rugosimonospora</taxon>
    </lineage>
</organism>
<dbReference type="Pfam" id="PF13692">
    <property type="entry name" value="Glyco_trans_1_4"/>
    <property type="match status" value="1"/>
</dbReference>
<accession>A0A8J3QM61</accession>
<name>A0A8J3QM61_9ACTN</name>
<keyword evidence="4" id="KW-1185">Reference proteome</keyword>
<dbReference type="PANTHER" id="PTHR12526">
    <property type="entry name" value="GLYCOSYLTRANSFERASE"/>
    <property type="match status" value="1"/>
</dbReference>
<dbReference type="RefSeq" id="WP_203917263.1">
    <property type="nucleotide sequence ID" value="NZ_BONZ01000015.1"/>
</dbReference>
<evidence type="ECO:0000259" key="2">
    <source>
        <dbReference type="Pfam" id="PF11997"/>
    </source>
</evidence>
<gene>
    <name evidence="3" type="ORF">Raf01_17620</name>
</gene>
<dbReference type="GO" id="GO:0016757">
    <property type="term" value="F:glycosyltransferase activity"/>
    <property type="evidence" value="ECO:0007669"/>
    <property type="project" value="TreeGrafter"/>
</dbReference>
<proteinExistence type="predicted"/>
<protein>
    <submittedName>
        <fullName evidence="3">Transferase</fullName>
    </submittedName>
</protein>
<dbReference type="Pfam" id="PF11997">
    <property type="entry name" value="DUF3492"/>
    <property type="match status" value="2"/>
</dbReference>
<keyword evidence="3" id="KW-0808">Transferase</keyword>
<dbReference type="EMBL" id="BONZ01000015">
    <property type="protein sequence ID" value="GIH13590.1"/>
    <property type="molecule type" value="Genomic_DNA"/>
</dbReference>
<evidence type="ECO:0000256" key="1">
    <source>
        <dbReference type="SAM" id="MobiDB-lite"/>
    </source>
</evidence>
<comment type="caution">
    <text evidence="3">The sequence shown here is derived from an EMBL/GenBank/DDBJ whole genome shotgun (WGS) entry which is preliminary data.</text>
</comment>
<evidence type="ECO:0000313" key="3">
    <source>
        <dbReference type="EMBL" id="GIH13590.1"/>
    </source>
</evidence>